<proteinExistence type="inferred from homology"/>
<dbReference type="GO" id="GO:0004726">
    <property type="term" value="F:non-membrane spanning protein tyrosine phosphatase activity"/>
    <property type="evidence" value="ECO:0007669"/>
    <property type="project" value="InterPro"/>
</dbReference>
<dbReference type="PANTHER" id="PTHR45983">
    <property type="entry name" value="TYROSINE PHOSPHATSE N18, PUTATIVE-RELATED"/>
    <property type="match status" value="1"/>
</dbReference>
<dbReference type="Gene3D" id="3.90.190.10">
    <property type="entry name" value="Protein tyrosine phosphatase superfamily"/>
    <property type="match status" value="1"/>
</dbReference>
<evidence type="ECO:0000256" key="5">
    <source>
        <dbReference type="ARBA" id="ARBA00022801"/>
    </source>
</evidence>
<evidence type="ECO:0000259" key="9">
    <source>
        <dbReference type="PROSITE" id="PS50055"/>
    </source>
</evidence>
<dbReference type="GO" id="GO:0005737">
    <property type="term" value="C:cytoplasm"/>
    <property type="evidence" value="ECO:0007669"/>
    <property type="project" value="UniProtKB-SubCell"/>
</dbReference>
<dbReference type="InterPro" id="IPR000387">
    <property type="entry name" value="Tyr_Pase_dom"/>
</dbReference>
<dbReference type="PROSITE" id="PS00383">
    <property type="entry name" value="TYR_PHOSPHATASE_1"/>
    <property type="match status" value="1"/>
</dbReference>
<evidence type="ECO:0000313" key="11">
    <source>
        <dbReference type="EMBL" id="KAK0062401.1"/>
    </source>
</evidence>
<keyword evidence="5" id="KW-0378">Hydrolase</keyword>
<comment type="subcellular location">
    <subcellularLocation>
        <location evidence="1">Cytoplasm</location>
    </subcellularLocation>
</comment>
<dbReference type="Proteomes" id="UP001233172">
    <property type="component" value="Unassembled WGS sequence"/>
</dbReference>
<dbReference type="PROSITE" id="PS50055">
    <property type="entry name" value="TYR_PHOSPHATASE_PTP"/>
    <property type="match status" value="1"/>
</dbReference>
<dbReference type="InterPro" id="IPR029021">
    <property type="entry name" value="Prot-tyrosine_phosphatase-like"/>
</dbReference>
<evidence type="ECO:0000256" key="6">
    <source>
        <dbReference type="ARBA" id="ARBA00022912"/>
    </source>
</evidence>
<evidence type="ECO:0000256" key="7">
    <source>
        <dbReference type="ARBA" id="ARBA00034734"/>
    </source>
</evidence>
<dbReference type="PANTHER" id="PTHR45983:SF2">
    <property type="entry name" value="PROTEIN-TYROSINE-PHOSPHATASE"/>
    <property type="match status" value="1"/>
</dbReference>
<evidence type="ECO:0000256" key="4">
    <source>
        <dbReference type="ARBA" id="ARBA00022553"/>
    </source>
</evidence>
<dbReference type="EC" id="3.1.3.48" evidence="2"/>
<protein>
    <recommendedName>
        <fullName evidence="2">protein-tyrosine-phosphatase</fullName>
        <ecNumber evidence="2">3.1.3.48</ecNumber>
    </recommendedName>
</protein>
<evidence type="ECO:0000256" key="3">
    <source>
        <dbReference type="ARBA" id="ARBA00022490"/>
    </source>
</evidence>
<evidence type="ECO:0000259" key="10">
    <source>
        <dbReference type="PROSITE" id="PS50056"/>
    </source>
</evidence>
<dbReference type="Pfam" id="PF00102">
    <property type="entry name" value="Y_phosphatase"/>
    <property type="match status" value="1"/>
</dbReference>
<comment type="caution">
    <text evidence="11">The sequence shown here is derived from an EMBL/GenBank/DDBJ whole genome shotgun (WGS) entry which is preliminary data.</text>
</comment>
<dbReference type="InterPro" id="IPR000242">
    <property type="entry name" value="PTP_cat"/>
</dbReference>
<keyword evidence="3" id="KW-0963">Cytoplasm</keyword>
<dbReference type="InterPro" id="IPR016130">
    <property type="entry name" value="Tyr_Pase_AS"/>
</dbReference>
<accession>A0AAD8BXD3</accession>
<dbReference type="EMBL" id="JASAOG010000025">
    <property type="protein sequence ID" value="KAK0062401.1"/>
    <property type="molecule type" value="Genomic_DNA"/>
</dbReference>
<dbReference type="AlphaFoldDB" id="A0AAD8BXD3"/>
<evidence type="ECO:0000256" key="8">
    <source>
        <dbReference type="SAM" id="MobiDB-lite"/>
    </source>
</evidence>
<feature type="domain" description="Tyrosine specific protein phosphatases" evidence="10">
    <location>
        <begin position="212"/>
        <end position="286"/>
    </location>
</feature>
<feature type="region of interest" description="Disordered" evidence="8">
    <location>
        <begin position="366"/>
        <end position="397"/>
    </location>
</feature>
<dbReference type="InterPro" id="IPR003595">
    <property type="entry name" value="Tyr_Pase_cat"/>
</dbReference>
<dbReference type="SMART" id="SM00404">
    <property type="entry name" value="PTPc_motif"/>
    <property type="match status" value="1"/>
</dbReference>
<keyword evidence="12" id="KW-1185">Reference proteome</keyword>
<reference evidence="11" key="2">
    <citation type="submission" date="2023-04" db="EMBL/GenBank/DDBJ databases">
        <authorList>
            <person name="Bu L."/>
            <person name="Lu L."/>
            <person name="Laidemitt M.R."/>
            <person name="Zhang S.M."/>
            <person name="Mutuku M."/>
            <person name="Mkoji G."/>
            <person name="Steinauer M."/>
            <person name="Loker E.S."/>
        </authorList>
    </citation>
    <scope>NUCLEOTIDE SEQUENCE</scope>
    <source>
        <strain evidence="11">KasaAsao</strain>
        <tissue evidence="11">Whole Snail</tissue>
    </source>
</reference>
<organism evidence="11 12">
    <name type="scientific">Biomphalaria pfeifferi</name>
    <name type="common">Bloodfluke planorb</name>
    <name type="synonym">Freshwater snail</name>
    <dbReference type="NCBI Taxonomy" id="112525"/>
    <lineage>
        <taxon>Eukaryota</taxon>
        <taxon>Metazoa</taxon>
        <taxon>Spiralia</taxon>
        <taxon>Lophotrochozoa</taxon>
        <taxon>Mollusca</taxon>
        <taxon>Gastropoda</taxon>
        <taxon>Heterobranchia</taxon>
        <taxon>Euthyneura</taxon>
        <taxon>Panpulmonata</taxon>
        <taxon>Hygrophila</taxon>
        <taxon>Lymnaeoidea</taxon>
        <taxon>Planorbidae</taxon>
        <taxon>Biomphalaria</taxon>
    </lineage>
</organism>
<dbReference type="GO" id="GO:0005634">
    <property type="term" value="C:nucleus"/>
    <property type="evidence" value="ECO:0007669"/>
    <property type="project" value="TreeGrafter"/>
</dbReference>
<name>A0AAD8BXD3_BIOPF</name>
<evidence type="ECO:0000256" key="1">
    <source>
        <dbReference type="ARBA" id="ARBA00004496"/>
    </source>
</evidence>
<keyword evidence="4" id="KW-0597">Phosphoprotein</keyword>
<reference evidence="11" key="1">
    <citation type="journal article" date="2023" name="PLoS Negl. Trop. Dis.">
        <title>A genome sequence for Biomphalaria pfeifferi, the major vector snail for the human-infecting parasite Schistosoma mansoni.</title>
        <authorList>
            <person name="Bu L."/>
            <person name="Lu L."/>
            <person name="Laidemitt M.R."/>
            <person name="Zhang S.M."/>
            <person name="Mutuku M."/>
            <person name="Mkoji G."/>
            <person name="Steinauer M."/>
            <person name="Loker E.S."/>
        </authorList>
    </citation>
    <scope>NUCLEOTIDE SEQUENCE</scope>
    <source>
        <strain evidence="11">KasaAsao</strain>
    </source>
</reference>
<gene>
    <name evidence="11" type="ORF">Bpfe_008072</name>
</gene>
<dbReference type="SMART" id="SM00194">
    <property type="entry name" value="PTPc"/>
    <property type="match status" value="1"/>
</dbReference>
<sequence>MPKDTKKCIKDFIRYVEKLEAEEDTDGNGFDKEYQRIQETQIQRRKDNIFTMDIGKTEANLKKNRYKDILPYDEHRVVLSTIEGEVDSDYINASRLIGVKGTGGYIATQGPLASTVNDFWRMIWEYKVEIIFMACRIVELGKIKCKQYWNDLGKSDVFGDITVFTEDEQEIASDFIQRKLSVSRGEEQRIVIQFHYSGWPDHGIPDDPAHIRDLIGIMRRTRQNDELPLLIHCSAGCGRTGAIAAIDYVWTLLEEGRFDEDFNLYELICTFREQRMSIVQTAEQYALVNQVLKSLCQEWLAKMASHTYENVELEPENNYMNSTRELAPEKEENVYEDSVSLGNIIQESNLPKENGNQGAVVLKPTVKPPSYETNSFKERVPSQKAPAPPPPASSESKPITPIHSTVIQVGSPHHAGGTAQIIYKTQPKQSSKLTEVATSGDIYATVCKQPLTSCKSCETVNKPPVATPSKAPIVTRATVNNPPINNKLKMETHTNANKPLLPTKPNLNIYATVNKQESKAPPDHSVKDTPSSIVRAANNRSTGSLRYSSGYSEVDNPFSFHGASSRGSQRNSSGYSEVDNASSIVFGAGSQRQFFESRASSSSSIDPAYDDVFVSNTKTSINLSTSPPGCQARLLRLPRVKGPVLMPQSWKVK</sequence>
<dbReference type="SUPFAM" id="SSF52799">
    <property type="entry name" value="(Phosphotyrosine protein) phosphatases II"/>
    <property type="match status" value="1"/>
</dbReference>
<keyword evidence="6" id="KW-0904">Protein phosphatase</keyword>
<dbReference type="PROSITE" id="PS50056">
    <property type="entry name" value="TYR_PHOSPHATASE_2"/>
    <property type="match status" value="1"/>
</dbReference>
<evidence type="ECO:0000313" key="12">
    <source>
        <dbReference type="Proteomes" id="UP001233172"/>
    </source>
</evidence>
<dbReference type="FunFam" id="3.90.190.10:FF:000045">
    <property type="entry name" value="Tyrosine-protein phosphatase non-receptor type 12"/>
    <property type="match status" value="1"/>
</dbReference>
<evidence type="ECO:0000256" key="2">
    <source>
        <dbReference type="ARBA" id="ARBA00013064"/>
    </source>
</evidence>
<dbReference type="PRINTS" id="PR00700">
    <property type="entry name" value="PRTYPHPHTASE"/>
</dbReference>
<comment type="similarity">
    <text evidence="7">Belongs to the protein-tyrosine phosphatase family. Non-receptor class 4 subfamily.</text>
</comment>
<feature type="domain" description="Tyrosine-protein phosphatase" evidence="9">
    <location>
        <begin position="30"/>
        <end position="295"/>
    </location>
</feature>
<dbReference type="InterPro" id="IPR047170">
    <property type="entry name" value="PTN12/18/22"/>
</dbReference>